<evidence type="ECO:0000259" key="8">
    <source>
        <dbReference type="Pfam" id="PF00933"/>
    </source>
</evidence>
<dbReference type="InterPro" id="IPR017853">
    <property type="entry name" value="GH"/>
</dbReference>
<comment type="caution">
    <text evidence="9">The sequence shown here is derived from an EMBL/GenBank/DDBJ whole genome shotgun (WGS) entry which is preliminary data.</text>
</comment>
<reference evidence="10" key="1">
    <citation type="journal article" date="2019" name="Int. J. Syst. Evol. Microbiol.">
        <title>The Global Catalogue of Microorganisms (GCM) 10K type strain sequencing project: providing services to taxonomists for standard genome sequencing and annotation.</title>
        <authorList>
            <consortium name="The Broad Institute Genomics Platform"/>
            <consortium name="The Broad Institute Genome Sequencing Center for Infectious Disease"/>
            <person name="Wu L."/>
            <person name="Ma J."/>
        </authorList>
    </citation>
    <scope>NUCLEOTIDE SEQUENCE [LARGE SCALE GENOMIC DNA]</scope>
    <source>
        <strain evidence="10">JCM 17979</strain>
    </source>
</reference>
<keyword evidence="4 9" id="KW-0378">Hydrolase</keyword>
<proteinExistence type="inferred from homology"/>
<feature type="signal peptide" evidence="7">
    <location>
        <begin position="1"/>
        <end position="31"/>
    </location>
</feature>
<feature type="compositionally biased region" description="Low complexity" evidence="6">
    <location>
        <begin position="42"/>
        <end position="53"/>
    </location>
</feature>
<evidence type="ECO:0000313" key="10">
    <source>
        <dbReference type="Proteomes" id="UP001500928"/>
    </source>
</evidence>
<evidence type="ECO:0000256" key="2">
    <source>
        <dbReference type="ARBA" id="ARBA00005336"/>
    </source>
</evidence>
<dbReference type="InterPro" id="IPR050226">
    <property type="entry name" value="NagZ_Beta-hexosaminidase"/>
</dbReference>
<dbReference type="InterPro" id="IPR001764">
    <property type="entry name" value="Glyco_hydro_3_N"/>
</dbReference>
<evidence type="ECO:0000256" key="4">
    <source>
        <dbReference type="ARBA" id="ARBA00022801"/>
    </source>
</evidence>
<feature type="region of interest" description="Disordered" evidence="6">
    <location>
        <begin position="34"/>
        <end position="67"/>
    </location>
</feature>
<comment type="catalytic activity">
    <reaction evidence="1">
        <text>Hydrolysis of terminal non-reducing N-acetyl-D-hexosamine residues in N-acetyl-beta-D-hexosaminides.</text>
        <dbReference type="EC" id="3.2.1.52"/>
    </reaction>
</comment>
<evidence type="ECO:0000313" key="9">
    <source>
        <dbReference type="EMBL" id="GAA4795490.1"/>
    </source>
</evidence>
<protein>
    <recommendedName>
        <fullName evidence="3">beta-N-acetylhexosaminidase</fullName>
        <ecNumber evidence="3">3.2.1.52</ecNumber>
    </recommendedName>
</protein>
<dbReference type="InterPro" id="IPR036962">
    <property type="entry name" value="Glyco_hydro_3_N_sf"/>
</dbReference>
<evidence type="ECO:0000256" key="5">
    <source>
        <dbReference type="ARBA" id="ARBA00023295"/>
    </source>
</evidence>
<dbReference type="PANTHER" id="PTHR30480">
    <property type="entry name" value="BETA-HEXOSAMINIDASE-RELATED"/>
    <property type="match status" value="1"/>
</dbReference>
<dbReference type="Pfam" id="PF00933">
    <property type="entry name" value="Glyco_hydro_3"/>
    <property type="match status" value="1"/>
</dbReference>
<feature type="chain" id="PRO_5047007725" description="beta-N-acetylhexosaminidase" evidence="7">
    <location>
        <begin position="32"/>
        <end position="417"/>
    </location>
</feature>
<dbReference type="Proteomes" id="UP001500928">
    <property type="component" value="Unassembled WGS sequence"/>
</dbReference>
<keyword evidence="7" id="KW-0732">Signal</keyword>
<sequence>MSPAPSPLPASPRRRLTVALVAAVLALGAAACGQEAPPPAPSAAGTPSARSAVPPGPSGPPAQPADPAAACVDQVLAGLDTRARAAQLIMAGVPADGLTAAGRAALAQGAGGVILTDAAGGEASAAQVTATVRAIQQAARTPVTVAVDQEGGRVQDLAGAGFARMPSAANQGRDVAGLRADARGWARPMADAGVTLDLAPVADVVDPDLGEANEPVGALGRGYGTDPERVGQAVTAFVGGMADGGVATTLKHFPGLGRVRENTDFAGAADDVTTVDDPALGSFRAGIAAGAPVVMMSSAVYARIDPDNRALFSRAVVTDLLRGRLGFTGVVTTDDVGAAAAVDDVSVGQRAVRFVAAGGDQVLTVKATDVGPMVEALVARSRTDPAFADRVTESARRILALKVDRRVVSCGPAPTGG</sequence>
<evidence type="ECO:0000256" key="3">
    <source>
        <dbReference type="ARBA" id="ARBA00012663"/>
    </source>
</evidence>
<dbReference type="RefSeq" id="WP_345417518.1">
    <property type="nucleotide sequence ID" value="NZ_BAABHO010000027.1"/>
</dbReference>
<feature type="compositionally biased region" description="Pro residues" evidence="6">
    <location>
        <begin position="54"/>
        <end position="64"/>
    </location>
</feature>
<dbReference type="Gene3D" id="3.20.20.300">
    <property type="entry name" value="Glycoside hydrolase, family 3, N-terminal domain"/>
    <property type="match status" value="1"/>
</dbReference>
<dbReference type="SUPFAM" id="SSF51445">
    <property type="entry name" value="(Trans)glycosidases"/>
    <property type="match status" value="1"/>
</dbReference>
<organism evidence="9 10">
    <name type="scientific">Actinomycetospora chlora</name>
    <dbReference type="NCBI Taxonomy" id="663608"/>
    <lineage>
        <taxon>Bacteria</taxon>
        <taxon>Bacillati</taxon>
        <taxon>Actinomycetota</taxon>
        <taxon>Actinomycetes</taxon>
        <taxon>Pseudonocardiales</taxon>
        <taxon>Pseudonocardiaceae</taxon>
        <taxon>Actinomycetospora</taxon>
    </lineage>
</organism>
<comment type="similarity">
    <text evidence="2">Belongs to the glycosyl hydrolase 3 family.</text>
</comment>
<dbReference type="EMBL" id="BAABHO010000027">
    <property type="protein sequence ID" value="GAA4795490.1"/>
    <property type="molecule type" value="Genomic_DNA"/>
</dbReference>
<name>A0ABP9BHS4_9PSEU</name>
<evidence type="ECO:0000256" key="7">
    <source>
        <dbReference type="SAM" id="SignalP"/>
    </source>
</evidence>
<evidence type="ECO:0000256" key="1">
    <source>
        <dbReference type="ARBA" id="ARBA00001231"/>
    </source>
</evidence>
<evidence type="ECO:0000256" key="6">
    <source>
        <dbReference type="SAM" id="MobiDB-lite"/>
    </source>
</evidence>
<feature type="domain" description="Glycoside hydrolase family 3 N-terminal" evidence="8">
    <location>
        <begin position="86"/>
        <end position="400"/>
    </location>
</feature>
<accession>A0ABP9BHS4</accession>
<dbReference type="GO" id="GO:0016787">
    <property type="term" value="F:hydrolase activity"/>
    <property type="evidence" value="ECO:0007669"/>
    <property type="project" value="UniProtKB-KW"/>
</dbReference>
<keyword evidence="5" id="KW-0326">Glycosidase</keyword>
<gene>
    <name evidence="9" type="ORF">GCM10023200_34430</name>
</gene>
<keyword evidence="10" id="KW-1185">Reference proteome</keyword>
<dbReference type="PANTHER" id="PTHR30480:SF13">
    <property type="entry name" value="BETA-HEXOSAMINIDASE"/>
    <property type="match status" value="1"/>
</dbReference>
<dbReference type="EC" id="3.2.1.52" evidence="3"/>